<dbReference type="PANTHER" id="PTHR41521">
    <property type="match status" value="1"/>
</dbReference>
<dbReference type="AlphaFoldDB" id="A0A5S3XD71"/>
<dbReference type="Pfam" id="PF07045">
    <property type="entry name" value="DUF1330"/>
    <property type="match status" value="1"/>
</dbReference>
<accession>A0A5S3XD71</accession>
<dbReference type="InterPro" id="IPR011008">
    <property type="entry name" value="Dimeric_a/b-barrel"/>
</dbReference>
<dbReference type="Gene3D" id="3.30.70.100">
    <property type="match status" value="1"/>
</dbReference>
<evidence type="ECO:0000313" key="3">
    <source>
        <dbReference type="EMBL" id="TMP50843.1"/>
    </source>
</evidence>
<dbReference type="Proteomes" id="UP000307706">
    <property type="component" value="Unassembled WGS sequence"/>
</dbReference>
<reference evidence="4 5" key="1">
    <citation type="submission" date="2017-12" db="EMBL/GenBank/DDBJ databases">
        <authorList>
            <person name="Paulsen S."/>
            <person name="Gram L.K."/>
        </authorList>
    </citation>
    <scope>NUCLEOTIDE SEQUENCE [LARGE SCALE GENOMIC DNA]</scope>
    <source>
        <strain evidence="3 5">S2231</strain>
        <strain evidence="2 4">S2233</strain>
    </source>
</reference>
<dbReference type="EMBL" id="PNCK01000135">
    <property type="protein sequence ID" value="TMP37847.1"/>
    <property type="molecule type" value="Genomic_DNA"/>
</dbReference>
<dbReference type="Proteomes" id="UP000305730">
    <property type="component" value="Unassembled WGS sequence"/>
</dbReference>
<keyword evidence="4" id="KW-1185">Reference proteome</keyword>
<dbReference type="EMBL" id="PNCL01000250">
    <property type="protein sequence ID" value="TMP50843.1"/>
    <property type="molecule type" value="Genomic_DNA"/>
</dbReference>
<name>A0A5S3XD71_9GAMM</name>
<dbReference type="OrthoDB" id="9806380at2"/>
<dbReference type="SUPFAM" id="SSF54909">
    <property type="entry name" value="Dimeric alpha+beta barrel"/>
    <property type="match status" value="1"/>
</dbReference>
<proteinExistence type="predicted"/>
<evidence type="ECO:0000259" key="1">
    <source>
        <dbReference type="Pfam" id="PF07045"/>
    </source>
</evidence>
<comment type="caution">
    <text evidence="3">The sequence shown here is derived from an EMBL/GenBank/DDBJ whole genome shotgun (WGS) entry which is preliminary data.</text>
</comment>
<organism evidence="3 5">
    <name type="scientific">Pseudoalteromonas citrea</name>
    <dbReference type="NCBI Taxonomy" id="43655"/>
    <lineage>
        <taxon>Bacteria</taxon>
        <taxon>Pseudomonadati</taxon>
        <taxon>Pseudomonadota</taxon>
        <taxon>Gammaproteobacteria</taxon>
        <taxon>Alteromonadales</taxon>
        <taxon>Pseudoalteromonadaceae</taxon>
        <taxon>Pseudoalteromonas</taxon>
    </lineage>
</organism>
<reference evidence="3" key="3">
    <citation type="submission" date="2019-09" db="EMBL/GenBank/DDBJ databases">
        <title>Co-occurence of chitin degradation, pigmentation and bioactivity in marine Pseudoalteromonas.</title>
        <authorList>
            <person name="Sonnenschein E.C."/>
            <person name="Bech P.K."/>
        </authorList>
    </citation>
    <scope>NUCLEOTIDE SEQUENCE</scope>
    <source>
        <strain evidence="3">S2231</strain>
        <strain evidence="2">S2233</strain>
    </source>
</reference>
<evidence type="ECO:0000313" key="4">
    <source>
        <dbReference type="Proteomes" id="UP000305730"/>
    </source>
</evidence>
<gene>
    <name evidence="3" type="ORF">CWB96_22720</name>
    <name evidence="2" type="ORF">CWB97_22475</name>
</gene>
<evidence type="ECO:0000313" key="5">
    <source>
        <dbReference type="Proteomes" id="UP000307706"/>
    </source>
</evidence>
<dbReference type="InterPro" id="IPR010753">
    <property type="entry name" value="DUF1330"/>
</dbReference>
<sequence>MAFVIVESNVKNQELLQQYGQQAGKTVAKFGGKFIAKGPAESLHGKSRFANRAVIEFSSVAQAQSWYNSDEYQVLIELREQAIESRFVVTNSI</sequence>
<dbReference type="RefSeq" id="WP_119859628.1">
    <property type="nucleotide sequence ID" value="NZ_PNCK01000135.1"/>
</dbReference>
<feature type="domain" description="DUF1330" evidence="1">
    <location>
        <begin position="2"/>
        <end position="89"/>
    </location>
</feature>
<protein>
    <submittedName>
        <fullName evidence="3">DUF1330 domain-containing protein</fullName>
    </submittedName>
</protein>
<evidence type="ECO:0000313" key="2">
    <source>
        <dbReference type="EMBL" id="TMP37847.1"/>
    </source>
</evidence>
<reference evidence="4 5" key="2">
    <citation type="submission" date="2019-06" db="EMBL/GenBank/DDBJ databases">
        <title>Co-occurence of chitin degradation, pigmentation and bioactivity in marine Pseudoalteromonas.</title>
        <authorList>
            <person name="Sonnenschein E.C."/>
            <person name="Bech P.K."/>
        </authorList>
    </citation>
    <scope>NUCLEOTIDE SEQUENCE [LARGE SCALE GENOMIC DNA]</scope>
    <source>
        <strain evidence="5">S2231</strain>
        <strain evidence="4">S2233</strain>
    </source>
</reference>
<dbReference type="PANTHER" id="PTHR41521:SF4">
    <property type="entry name" value="BLR0684 PROTEIN"/>
    <property type="match status" value="1"/>
</dbReference>